<evidence type="ECO:0000259" key="10">
    <source>
        <dbReference type="PROSITE" id="PS51194"/>
    </source>
</evidence>
<dbReference type="GO" id="GO:0005737">
    <property type="term" value="C:cytoplasm"/>
    <property type="evidence" value="ECO:0007669"/>
    <property type="project" value="TreeGrafter"/>
</dbReference>
<feature type="compositionally biased region" description="Polar residues" evidence="8">
    <location>
        <begin position="1260"/>
        <end position="1278"/>
    </location>
</feature>
<feature type="region of interest" description="Disordered" evidence="8">
    <location>
        <begin position="820"/>
        <end position="840"/>
    </location>
</feature>
<dbReference type="GO" id="GO:0005524">
    <property type="term" value="F:ATP binding"/>
    <property type="evidence" value="ECO:0007669"/>
    <property type="project" value="UniProtKB-KW"/>
</dbReference>
<keyword evidence="5" id="KW-0413">Isomerase</keyword>
<keyword evidence="2" id="KW-0547">Nucleotide-binding</keyword>
<evidence type="ECO:0000259" key="9">
    <source>
        <dbReference type="PROSITE" id="PS51192"/>
    </source>
</evidence>
<dbReference type="SMART" id="SM00487">
    <property type="entry name" value="DEXDc"/>
    <property type="match status" value="1"/>
</dbReference>
<keyword evidence="3" id="KW-0067">ATP-binding</keyword>
<sequence>MIVKDLTVLGNETKVDVHRINNVFECPTDCGFTHDHAGTFKKHVKDCQFLLKPAHDDGSSNPSLLNKDGTLSFAYLQGIMMAISTSTIKAFEPPTFMARTNWHRHSAFMETLKGDDLRFYQDTFKIDRKAIAESPTLTAIVNTVSDAFDTGNDNLCSAIRQHRQLLAGTDSAVSPMSKALGIRESTVGSYRSIAVASTLLLCRAWLQCQIDSDNHRFQAIKAAFEANPSIGKTVSELCAAPSIQLVHRLGFELLTHSQDDGPRASVLCILLAASTIDDALAGSFMNPASATPILSRLWYFFRLCYHSIATEMAKERVRNGPPGLTTFGSEYVKLYKSLLGELSCPTNGGKYIAALIAYGKYCAKVQGGPSQFTWAQDGLLMRFRGVEITLDTLRKVKIDAIDQLGKASRDLYAIANSRGWKPTCDLSKLTDDPANDRPGFCFMSMRQNQALLGSNTFSHVMLQALRAPGPLPENHKNLLQFPWDTTKLAAFDVAHHQFRKALAVALHLTNRPARGTELMETTIRNPTGGRLRTFYLGLNGELVQDITNNKMDYLTSRSEHNVRIVLPQIATEYLNYHIYARPFADLFDMANFQCTSDYLCCTVSNKNAGQVPWPSKTISRAVEAQYAISGGGTKIGIRAHRQIDTAVDHKHVREQTSLRGSNINDDDDDDCGDDDYEDDDAHHAQVEALSSLREGRHDLLSLQTGRSLLTTWTNYGIDAHWRHNLTPDIINLARTGSDNYAKLWGLYNSTSSPGYSGPTGGRKRVMTTPSDVGRPLKQIKTHEGTSATSTHSDSSNYETSTTSTSLTGLATTSASTSLSTSFHLESTVSPRKERESSVIVPRHPQPAAVIRALLDLYGSTPNFKGFKSKAVADALEICQNSSSHIAIVASTNAGKSSVWQITAKLADADTLVVAVPYRALEQDVHSICERMGFTHAKWSESFASPSNLPQVLIVTYNRLGDPHFLQWAANMAARGSLKRIFLDESHVILDEDFRLVVRQMGPLSQLRGIQLVLMSATIPPSQEAELERRLCTRLHFIRDTTHRSNIRYGSYHCQGKDGLFNAISEIIKDEIDPRTDDQILIVCKYVDDARYFAEQHGYGYYHSTSPSKHLDKARNGVISQSEEDAKMRANLADFLDGKTRVLVGTCAVGVGIHSRSIRHVIFAGTPWSMSSLAQNAGRAGRDGQVARASLLTYGHKSSVFKEHEQAEGGDAEALRDFVYARNCLRIPMSRYLDGRPAQCLELAAELCSVCESKYGTIMMANTDNPPPSTAGSHEASVTSKEDHTKERQDDKQDGSDQDGAHFDASGANGEADSSGPADFEPRFAPMDVDLETQPPYSPRSAALSGNHSTPMHHGASPASVLSAQSSSSSSSGSDSQSSLPGVFDTPSRRGK</sequence>
<evidence type="ECO:0000256" key="4">
    <source>
        <dbReference type="ARBA" id="ARBA00023125"/>
    </source>
</evidence>
<dbReference type="GO" id="GO:0005694">
    <property type="term" value="C:chromosome"/>
    <property type="evidence" value="ECO:0007669"/>
    <property type="project" value="TreeGrafter"/>
</dbReference>
<feature type="compositionally biased region" description="Polar residues" evidence="8">
    <location>
        <begin position="784"/>
        <end position="798"/>
    </location>
</feature>
<dbReference type="Proteomes" id="UP001176521">
    <property type="component" value="Unassembled WGS sequence"/>
</dbReference>
<evidence type="ECO:0000256" key="8">
    <source>
        <dbReference type="SAM" id="MobiDB-lite"/>
    </source>
</evidence>
<dbReference type="Pfam" id="PF00271">
    <property type="entry name" value="Helicase_C"/>
    <property type="match status" value="1"/>
</dbReference>
<dbReference type="PANTHER" id="PTHR13710:SF105">
    <property type="entry name" value="ATP-DEPENDENT DNA HELICASE Q1"/>
    <property type="match status" value="1"/>
</dbReference>
<feature type="region of interest" description="Disordered" evidence="8">
    <location>
        <begin position="767"/>
        <end position="806"/>
    </location>
</feature>
<dbReference type="GO" id="GO:0043138">
    <property type="term" value="F:3'-5' DNA helicase activity"/>
    <property type="evidence" value="ECO:0007669"/>
    <property type="project" value="UniProtKB-EC"/>
</dbReference>
<feature type="domain" description="Helicase C-terminal" evidence="10">
    <location>
        <begin position="1058"/>
        <end position="1243"/>
    </location>
</feature>
<feature type="domain" description="Helicase ATP-binding" evidence="9">
    <location>
        <begin position="876"/>
        <end position="1036"/>
    </location>
</feature>
<dbReference type="SMART" id="SM00490">
    <property type="entry name" value="HELICc"/>
    <property type="match status" value="1"/>
</dbReference>
<evidence type="ECO:0000256" key="5">
    <source>
        <dbReference type="ARBA" id="ARBA00023235"/>
    </source>
</evidence>
<dbReference type="PANTHER" id="PTHR13710">
    <property type="entry name" value="DNA HELICASE RECQ FAMILY MEMBER"/>
    <property type="match status" value="1"/>
</dbReference>
<feature type="region of interest" description="Disordered" evidence="8">
    <location>
        <begin position="654"/>
        <end position="678"/>
    </location>
</feature>
<evidence type="ECO:0000256" key="2">
    <source>
        <dbReference type="ARBA" id="ARBA00022741"/>
    </source>
</evidence>
<dbReference type="InterPro" id="IPR001650">
    <property type="entry name" value="Helicase_C-like"/>
</dbReference>
<dbReference type="GO" id="GO:0000724">
    <property type="term" value="P:double-strand break repair via homologous recombination"/>
    <property type="evidence" value="ECO:0007669"/>
    <property type="project" value="TreeGrafter"/>
</dbReference>
<organism evidence="11 12">
    <name type="scientific">Tilletia horrida</name>
    <dbReference type="NCBI Taxonomy" id="155126"/>
    <lineage>
        <taxon>Eukaryota</taxon>
        <taxon>Fungi</taxon>
        <taxon>Dikarya</taxon>
        <taxon>Basidiomycota</taxon>
        <taxon>Ustilaginomycotina</taxon>
        <taxon>Exobasidiomycetes</taxon>
        <taxon>Tilletiales</taxon>
        <taxon>Tilletiaceae</taxon>
        <taxon>Tilletia</taxon>
    </lineage>
</organism>
<dbReference type="InterPro" id="IPR011545">
    <property type="entry name" value="DEAD/DEAH_box_helicase_dom"/>
</dbReference>
<keyword evidence="4" id="KW-0238">DNA-binding</keyword>
<dbReference type="PROSITE" id="PS51194">
    <property type="entry name" value="HELICASE_CTER"/>
    <property type="match status" value="1"/>
</dbReference>
<gene>
    <name evidence="11" type="ORF">OC842_006894</name>
</gene>
<feature type="compositionally biased region" description="Basic and acidic residues" evidence="8">
    <location>
        <begin position="1279"/>
        <end position="1301"/>
    </location>
</feature>
<comment type="similarity">
    <text evidence="1">Belongs to the helicase family. RecQ subfamily.</text>
</comment>
<feature type="non-terminal residue" evidence="11">
    <location>
        <position position="1391"/>
    </location>
</feature>
<proteinExistence type="inferred from homology"/>
<feature type="region of interest" description="Disordered" evidence="8">
    <location>
        <begin position="1260"/>
        <end position="1391"/>
    </location>
</feature>
<comment type="catalytic activity">
    <reaction evidence="6">
        <text>Couples ATP hydrolysis with the unwinding of duplex DNA by translocating in the 3'-5' direction.</text>
        <dbReference type="EC" id="5.6.2.4"/>
    </reaction>
</comment>
<protein>
    <recommendedName>
        <fullName evidence="7">DNA 3'-5' helicase</fullName>
        <ecNumber evidence="7">5.6.2.4</ecNumber>
    </recommendedName>
</protein>
<dbReference type="Gene3D" id="3.40.50.300">
    <property type="entry name" value="P-loop containing nucleotide triphosphate hydrolases"/>
    <property type="match status" value="2"/>
</dbReference>
<dbReference type="EC" id="5.6.2.4" evidence="7"/>
<keyword evidence="12" id="KW-1185">Reference proteome</keyword>
<dbReference type="InterPro" id="IPR027417">
    <property type="entry name" value="P-loop_NTPase"/>
</dbReference>
<dbReference type="GO" id="GO:0003677">
    <property type="term" value="F:DNA binding"/>
    <property type="evidence" value="ECO:0007669"/>
    <property type="project" value="UniProtKB-KW"/>
</dbReference>
<feature type="compositionally biased region" description="Low complexity" evidence="8">
    <location>
        <begin position="1356"/>
        <end position="1382"/>
    </location>
</feature>
<reference evidence="11" key="1">
    <citation type="journal article" date="2023" name="PhytoFront">
        <title>Draft Genome Resources of Seven Strains of Tilletia horrida, Causal Agent of Kernel Smut of Rice.</title>
        <authorList>
            <person name="Khanal S."/>
            <person name="Antony Babu S."/>
            <person name="Zhou X.G."/>
        </authorList>
    </citation>
    <scope>NUCLEOTIDE SEQUENCE</scope>
    <source>
        <strain evidence="11">TX3</strain>
    </source>
</reference>
<dbReference type="SUPFAM" id="SSF52540">
    <property type="entry name" value="P-loop containing nucleoside triphosphate hydrolases"/>
    <property type="match status" value="1"/>
</dbReference>
<evidence type="ECO:0000313" key="11">
    <source>
        <dbReference type="EMBL" id="KAK0521080.1"/>
    </source>
</evidence>
<dbReference type="InterPro" id="IPR014001">
    <property type="entry name" value="Helicase_ATP-bd"/>
</dbReference>
<comment type="caution">
    <text evidence="11">The sequence shown here is derived from an EMBL/GenBank/DDBJ whole genome shotgun (WGS) entry which is preliminary data.</text>
</comment>
<evidence type="ECO:0000313" key="12">
    <source>
        <dbReference type="Proteomes" id="UP001176521"/>
    </source>
</evidence>
<dbReference type="PROSITE" id="PS51192">
    <property type="entry name" value="HELICASE_ATP_BIND_1"/>
    <property type="match status" value="1"/>
</dbReference>
<name>A0AAN6G4Z5_9BASI</name>
<evidence type="ECO:0000256" key="6">
    <source>
        <dbReference type="ARBA" id="ARBA00034617"/>
    </source>
</evidence>
<dbReference type="Pfam" id="PF00270">
    <property type="entry name" value="DEAD"/>
    <property type="match status" value="1"/>
</dbReference>
<evidence type="ECO:0000256" key="1">
    <source>
        <dbReference type="ARBA" id="ARBA00005446"/>
    </source>
</evidence>
<evidence type="ECO:0000256" key="3">
    <source>
        <dbReference type="ARBA" id="ARBA00022840"/>
    </source>
</evidence>
<feature type="compositionally biased region" description="Acidic residues" evidence="8">
    <location>
        <begin position="664"/>
        <end position="678"/>
    </location>
</feature>
<dbReference type="EMBL" id="JAPDMQ010000712">
    <property type="protein sequence ID" value="KAK0521080.1"/>
    <property type="molecule type" value="Genomic_DNA"/>
</dbReference>
<dbReference type="GO" id="GO:0009378">
    <property type="term" value="F:four-way junction helicase activity"/>
    <property type="evidence" value="ECO:0007669"/>
    <property type="project" value="TreeGrafter"/>
</dbReference>
<accession>A0AAN6G4Z5</accession>
<evidence type="ECO:0000256" key="7">
    <source>
        <dbReference type="ARBA" id="ARBA00034808"/>
    </source>
</evidence>